<dbReference type="AlphaFoldDB" id="A0A2S7X303"/>
<evidence type="ECO:0000256" key="6">
    <source>
        <dbReference type="ARBA" id="ARBA00022833"/>
    </source>
</evidence>
<keyword evidence="4" id="KW-0479">Metal-binding</keyword>
<dbReference type="EMBL" id="MSCO01000002">
    <property type="protein sequence ID" value="PQJ84389.1"/>
    <property type="molecule type" value="Genomic_DNA"/>
</dbReference>
<keyword evidence="8" id="KW-1133">Transmembrane helix</keyword>
<keyword evidence="7" id="KW-0482">Metalloprotease</keyword>
<dbReference type="Gene3D" id="2.70.70.10">
    <property type="entry name" value="Glucose Permease (Domain IIA)"/>
    <property type="match status" value="1"/>
</dbReference>
<reference evidence="11 12" key="1">
    <citation type="submission" date="2016-12" db="EMBL/GenBank/DDBJ databases">
        <title>Diversity of luminous bacteria.</title>
        <authorList>
            <person name="Yoshizawa S."/>
            <person name="Kogure K."/>
        </authorList>
    </citation>
    <scope>NUCLEOTIDE SEQUENCE [LARGE SCALE GENOMIC DNA]</scope>
    <source>
        <strain evidence="11 12">ATCC 33715</strain>
    </source>
</reference>
<gene>
    <name evidence="11" type="ORF">BTO22_12680</name>
</gene>
<dbReference type="PANTHER" id="PTHR21666:SF292">
    <property type="entry name" value="MUREIN DD-ENDOPEPTIDASE MEPM"/>
    <property type="match status" value="1"/>
</dbReference>
<dbReference type="GO" id="GO:0046872">
    <property type="term" value="F:metal ion binding"/>
    <property type="evidence" value="ECO:0007669"/>
    <property type="project" value="UniProtKB-KW"/>
</dbReference>
<keyword evidence="5" id="KW-0378">Hydrolase</keyword>
<evidence type="ECO:0000256" key="2">
    <source>
        <dbReference type="ARBA" id="ARBA00004196"/>
    </source>
</evidence>
<dbReference type="GO" id="GO:0006508">
    <property type="term" value="P:proteolysis"/>
    <property type="evidence" value="ECO:0007669"/>
    <property type="project" value="UniProtKB-KW"/>
</dbReference>
<dbReference type="InterPro" id="IPR011055">
    <property type="entry name" value="Dup_hybrid_motif"/>
</dbReference>
<evidence type="ECO:0000256" key="7">
    <source>
        <dbReference type="ARBA" id="ARBA00023049"/>
    </source>
</evidence>
<dbReference type="Proteomes" id="UP000239263">
    <property type="component" value="Unassembled WGS sequence"/>
</dbReference>
<evidence type="ECO:0000256" key="8">
    <source>
        <dbReference type="SAM" id="Phobius"/>
    </source>
</evidence>
<dbReference type="InterPro" id="IPR016047">
    <property type="entry name" value="M23ase_b-sheet_dom"/>
</dbReference>
<dbReference type="PANTHER" id="PTHR21666">
    <property type="entry name" value="PEPTIDASE-RELATED"/>
    <property type="match status" value="1"/>
</dbReference>
<dbReference type="GO" id="GO:0030313">
    <property type="term" value="C:cell envelope"/>
    <property type="evidence" value="ECO:0007669"/>
    <property type="project" value="UniProtKB-SubCell"/>
</dbReference>
<comment type="cofactor">
    <cofactor evidence="1">
        <name>Zn(2+)</name>
        <dbReference type="ChEBI" id="CHEBI:29105"/>
    </cofactor>
</comment>
<keyword evidence="8" id="KW-0812">Transmembrane</keyword>
<dbReference type="Pfam" id="PF01551">
    <property type="entry name" value="Peptidase_M23"/>
    <property type="match status" value="1"/>
</dbReference>
<evidence type="ECO:0000313" key="11">
    <source>
        <dbReference type="EMBL" id="PQJ84389.1"/>
    </source>
</evidence>
<accession>A0A2S7X303</accession>
<dbReference type="CDD" id="cd12797">
    <property type="entry name" value="M23_peptidase"/>
    <property type="match status" value="1"/>
</dbReference>
<evidence type="ECO:0000256" key="3">
    <source>
        <dbReference type="ARBA" id="ARBA00022670"/>
    </source>
</evidence>
<organism evidence="11 12">
    <name type="scientific">Aliivibrio sifiae</name>
    <dbReference type="NCBI Taxonomy" id="566293"/>
    <lineage>
        <taxon>Bacteria</taxon>
        <taxon>Pseudomonadati</taxon>
        <taxon>Pseudomonadota</taxon>
        <taxon>Gammaproteobacteria</taxon>
        <taxon>Vibrionales</taxon>
        <taxon>Vibrionaceae</taxon>
        <taxon>Aliivibrio</taxon>
    </lineage>
</organism>
<keyword evidence="3" id="KW-0645">Protease</keyword>
<evidence type="ECO:0000256" key="4">
    <source>
        <dbReference type="ARBA" id="ARBA00022723"/>
    </source>
</evidence>
<sequence>MKSKYFTFIFINLFILMSGFYFIYNSSKINQKIIPEPQIHLPIKVKKVKPIFSGEVTTSFFSSALNSGLSVDHILTLTESLKYSINFVRGIRHGDKFKVILNNEATKIDTLILHSSNQILIAKTDKNGVFHDQNGVNLSNDGMVRPLKKHYAISSHFSNHRTHPILKRIQPHLGTDFKTPVGTPTFAINKGVIITSKYHPIAGNYIVIQHDNSIKTRYLHLNNRMISKGDVVYKGQKIGLTGNTGRTTGPHLHFEYLKNDIPINFEKTNKKSI</sequence>
<name>A0A2S7X303_9GAMM</name>
<dbReference type="OrthoDB" id="9805070at2"/>
<comment type="caution">
    <text evidence="11">The sequence shown here is derived from an EMBL/GenBank/DDBJ whole genome shotgun (WGS) entry which is preliminary data.</text>
</comment>
<comment type="subcellular location">
    <subcellularLocation>
        <location evidence="2">Cell envelope</location>
    </subcellularLocation>
</comment>
<evidence type="ECO:0000259" key="9">
    <source>
        <dbReference type="Pfam" id="PF01551"/>
    </source>
</evidence>
<evidence type="ECO:0000256" key="5">
    <source>
        <dbReference type="ARBA" id="ARBA00022801"/>
    </source>
</evidence>
<feature type="transmembrane region" description="Helical" evidence="8">
    <location>
        <begin position="6"/>
        <end position="24"/>
    </location>
</feature>
<dbReference type="SUPFAM" id="SSF51261">
    <property type="entry name" value="Duplicated hybrid motif"/>
    <property type="match status" value="1"/>
</dbReference>
<keyword evidence="8" id="KW-0472">Membrane</keyword>
<evidence type="ECO:0000256" key="1">
    <source>
        <dbReference type="ARBA" id="ARBA00001947"/>
    </source>
</evidence>
<proteinExistence type="predicted"/>
<evidence type="ECO:0000313" key="12">
    <source>
        <dbReference type="Proteomes" id="UP000239263"/>
    </source>
</evidence>
<protein>
    <submittedName>
        <fullName evidence="11">Uncharacterized protein</fullName>
    </submittedName>
</protein>
<dbReference type="Pfam" id="PF19425">
    <property type="entry name" value="Csd3_N2"/>
    <property type="match status" value="1"/>
</dbReference>
<dbReference type="InterPro" id="IPR045834">
    <property type="entry name" value="Csd3_N2"/>
</dbReference>
<dbReference type="Gene3D" id="3.10.450.350">
    <property type="match status" value="1"/>
</dbReference>
<dbReference type="InterPro" id="IPR050570">
    <property type="entry name" value="Cell_wall_metabolism_enzyme"/>
</dbReference>
<evidence type="ECO:0000259" key="10">
    <source>
        <dbReference type="Pfam" id="PF19425"/>
    </source>
</evidence>
<dbReference type="RefSeq" id="WP_105055857.1">
    <property type="nucleotide sequence ID" value="NZ_CAWNRT010000002.1"/>
</dbReference>
<feature type="domain" description="Csd3-like second N-terminal" evidence="10">
    <location>
        <begin position="52"/>
        <end position="158"/>
    </location>
</feature>
<feature type="domain" description="M23ase beta-sheet core" evidence="9">
    <location>
        <begin position="171"/>
        <end position="264"/>
    </location>
</feature>
<dbReference type="GO" id="GO:0004222">
    <property type="term" value="F:metalloendopeptidase activity"/>
    <property type="evidence" value="ECO:0007669"/>
    <property type="project" value="TreeGrafter"/>
</dbReference>
<keyword evidence="6" id="KW-0862">Zinc</keyword>